<keyword evidence="2" id="KW-0444">Lipid biosynthesis</keyword>
<dbReference type="Pfam" id="PF13720">
    <property type="entry name" value="Acetyltransf_11"/>
    <property type="match status" value="1"/>
</dbReference>
<dbReference type="Proteomes" id="UP000318995">
    <property type="component" value="Unassembled WGS sequence"/>
</dbReference>
<dbReference type="EC" id="2.3.1.129" evidence="10"/>
<dbReference type="GO" id="GO:0008780">
    <property type="term" value="F:acyl-[acyl-carrier-protein]-UDP-N-acetylglucosamine O-acyltransferase activity"/>
    <property type="evidence" value="ECO:0007669"/>
    <property type="project" value="UniProtKB-EC"/>
</dbReference>
<evidence type="ECO:0000256" key="3">
    <source>
        <dbReference type="ARBA" id="ARBA00022556"/>
    </source>
</evidence>
<dbReference type="InterPro" id="IPR056729">
    <property type="entry name" value="GMPPB_C"/>
</dbReference>
<dbReference type="EMBL" id="SJPH01000002">
    <property type="protein sequence ID" value="TWT47639.1"/>
    <property type="molecule type" value="Genomic_DNA"/>
</dbReference>
<dbReference type="PIRSF" id="PIRSF000456">
    <property type="entry name" value="UDP-GlcNAc_acltr"/>
    <property type="match status" value="1"/>
</dbReference>
<reference evidence="10 11" key="1">
    <citation type="submission" date="2019-02" db="EMBL/GenBank/DDBJ databases">
        <title>Deep-cultivation of Planctomycetes and their phenomic and genomic characterization uncovers novel biology.</title>
        <authorList>
            <person name="Wiegand S."/>
            <person name="Jogler M."/>
            <person name="Boedeker C."/>
            <person name="Pinto D."/>
            <person name="Vollmers J."/>
            <person name="Rivas-Marin E."/>
            <person name="Kohn T."/>
            <person name="Peeters S.H."/>
            <person name="Heuer A."/>
            <person name="Rast P."/>
            <person name="Oberbeckmann S."/>
            <person name="Bunk B."/>
            <person name="Jeske O."/>
            <person name="Meyerdierks A."/>
            <person name="Storesund J.E."/>
            <person name="Kallscheuer N."/>
            <person name="Luecker S."/>
            <person name="Lage O.M."/>
            <person name="Pohl T."/>
            <person name="Merkel B.J."/>
            <person name="Hornburger P."/>
            <person name="Mueller R.-W."/>
            <person name="Bruemmer F."/>
            <person name="Labrenz M."/>
            <person name="Spormann A.M."/>
            <person name="Op Den Camp H."/>
            <person name="Overmann J."/>
            <person name="Amann R."/>
            <person name="Jetten M.S.M."/>
            <person name="Mascher T."/>
            <person name="Medema M.H."/>
            <person name="Devos D.P."/>
            <person name="Kaster A.-K."/>
            <person name="Ovreas L."/>
            <person name="Rohde M."/>
            <person name="Galperin M.Y."/>
            <person name="Jogler C."/>
        </authorList>
    </citation>
    <scope>NUCLEOTIDE SEQUENCE [LARGE SCALE GENOMIC DNA]</scope>
    <source>
        <strain evidence="10 11">Pla111</strain>
    </source>
</reference>
<dbReference type="InterPro" id="IPR029098">
    <property type="entry name" value="Acetyltransf_C"/>
</dbReference>
<feature type="domain" description="Mannose-1-phosphate guanyltransferase C-terminal" evidence="9">
    <location>
        <begin position="2"/>
        <end position="96"/>
    </location>
</feature>
<comment type="caution">
    <text evidence="10">The sequence shown here is derived from an EMBL/GenBank/DDBJ whole genome shotgun (WGS) entry which is preliminary data.</text>
</comment>
<keyword evidence="7 10" id="KW-0012">Acyltransferase</keyword>
<dbReference type="PROSITE" id="PS00101">
    <property type="entry name" value="HEXAPEP_TRANSFERASES"/>
    <property type="match status" value="1"/>
</dbReference>
<proteinExistence type="predicted"/>
<feature type="domain" description="UDP N-acetylglucosamine O-acyltransferase C-terminal" evidence="8">
    <location>
        <begin position="174"/>
        <end position="253"/>
    </location>
</feature>
<gene>
    <name evidence="10" type="primary">lpxA_2</name>
    <name evidence="10" type="ORF">Pla111_12550</name>
</gene>
<evidence type="ECO:0000256" key="1">
    <source>
        <dbReference type="ARBA" id="ARBA00022490"/>
    </source>
</evidence>
<dbReference type="RefSeq" id="WP_197524804.1">
    <property type="nucleotide sequence ID" value="NZ_SJPH01000002.1"/>
</dbReference>
<dbReference type="Gene3D" id="2.160.10.10">
    <property type="entry name" value="Hexapeptide repeat proteins"/>
    <property type="match status" value="1"/>
</dbReference>
<dbReference type="AlphaFoldDB" id="A0A5C5WC36"/>
<name>A0A5C5WC36_9BACT</name>
<dbReference type="InterPro" id="IPR037157">
    <property type="entry name" value="Acetyltransf_C_sf"/>
</dbReference>
<protein>
    <submittedName>
        <fullName evidence="10">Acyl-[acyl-carrier-protein]--UDP-N-acetylglucosamine O-acyltransferase</fullName>
        <ecNumber evidence="10">2.3.1.129</ecNumber>
    </submittedName>
</protein>
<keyword evidence="4 10" id="KW-0808">Transferase</keyword>
<dbReference type="InterPro" id="IPR011004">
    <property type="entry name" value="Trimer_LpxA-like_sf"/>
</dbReference>
<keyword evidence="3" id="KW-0441">Lipid A biosynthesis</keyword>
<evidence type="ECO:0000256" key="5">
    <source>
        <dbReference type="ARBA" id="ARBA00022737"/>
    </source>
</evidence>
<dbReference type="Pfam" id="PF25087">
    <property type="entry name" value="GMPPB_C"/>
    <property type="match status" value="1"/>
</dbReference>
<evidence type="ECO:0000256" key="6">
    <source>
        <dbReference type="ARBA" id="ARBA00023098"/>
    </source>
</evidence>
<dbReference type="CDD" id="cd03351">
    <property type="entry name" value="LbH_UDP-GlcNAc_AT"/>
    <property type="match status" value="1"/>
</dbReference>
<sequence>MTIHPTAVISAGAQLGKNVQIGPFCTVEAGVRLGDGVCLAARSTIKTGVAIGCDSFVGEGAVVGGLAQHLTPPENAGGVVIGERNVLRENVTVHRAMHADQATRIGNDCLLMVGAHVAHDVTIGDRVVLTNNVMLAGHVTVGDRAYVGGGAAVHQFCRIGRLAMVGGMARVVQDVLPFVTVDGGSGHVVGLNRVGLRRAGFDRNAMAELKQAYQIIYRSGLSLVQRLEALTGRFDEGLADELAEFLSGGGRGFVRERRTPPGATIRVLADEPTGSIEPLPMRKAG</sequence>
<dbReference type="InterPro" id="IPR001451">
    <property type="entry name" value="Hexapep"/>
</dbReference>
<evidence type="ECO:0000256" key="4">
    <source>
        <dbReference type="ARBA" id="ARBA00022679"/>
    </source>
</evidence>
<dbReference type="NCBIfam" id="TIGR01852">
    <property type="entry name" value="lipid_A_lpxA"/>
    <property type="match status" value="1"/>
</dbReference>
<evidence type="ECO:0000313" key="10">
    <source>
        <dbReference type="EMBL" id="TWT47639.1"/>
    </source>
</evidence>
<dbReference type="NCBIfam" id="NF003657">
    <property type="entry name" value="PRK05289.1"/>
    <property type="match status" value="1"/>
</dbReference>
<keyword evidence="5" id="KW-0677">Repeat</keyword>
<evidence type="ECO:0000256" key="7">
    <source>
        <dbReference type="ARBA" id="ARBA00023315"/>
    </source>
</evidence>
<dbReference type="Gene3D" id="1.20.1180.10">
    <property type="entry name" value="Udp N-acetylglucosamine O-acyltransferase, C-terminal domain"/>
    <property type="match status" value="1"/>
</dbReference>
<dbReference type="InterPro" id="IPR010137">
    <property type="entry name" value="Lipid_A_LpxA"/>
</dbReference>
<keyword evidence="6" id="KW-0443">Lipid metabolism</keyword>
<evidence type="ECO:0000259" key="8">
    <source>
        <dbReference type="Pfam" id="PF13720"/>
    </source>
</evidence>
<organism evidence="10 11">
    <name type="scientific">Botrimarina hoheduenensis</name>
    <dbReference type="NCBI Taxonomy" id="2528000"/>
    <lineage>
        <taxon>Bacteria</taxon>
        <taxon>Pseudomonadati</taxon>
        <taxon>Planctomycetota</taxon>
        <taxon>Planctomycetia</taxon>
        <taxon>Pirellulales</taxon>
        <taxon>Lacipirellulaceae</taxon>
        <taxon>Botrimarina</taxon>
    </lineage>
</organism>
<keyword evidence="11" id="KW-1185">Reference proteome</keyword>
<evidence type="ECO:0000259" key="9">
    <source>
        <dbReference type="Pfam" id="PF25087"/>
    </source>
</evidence>
<evidence type="ECO:0000256" key="2">
    <source>
        <dbReference type="ARBA" id="ARBA00022516"/>
    </source>
</evidence>
<dbReference type="Pfam" id="PF00132">
    <property type="entry name" value="Hexapep"/>
    <property type="match status" value="1"/>
</dbReference>
<dbReference type="PANTHER" id="PTHR43480:SF1">
    <property type="entry name" value="ACYL-[ACYL-CARRIER-PROTEIN]--UDP-N-ACETYLGLUCOSAMINE O-ACYLTRANSFERASE, MITOCHONDRIAL-RELATED"/>
    <property type="match status" value="1"/>
</dbReference>
<dbReference type="GO" id="GO:0009245">
    <property type="term" value="P:lipid A biosynthetic process"/>
    <property type="evidence" value="ECO:0007669"/>
    <property type="project" value="UniProtKB-KW"/>
</dbReference>
<accession>A0A5C5WC36</accession>
<dbReference type="SUPFAM" id="SSF51161">
    <property type="entry name" value="Trimeric LpxA-like enzymes"/>
    <property type="match status" value="1"/>
</dbReference>
<dbReference type="GO" id="GO:0016020">
    <property type="term" value="C:membrane"/>
    <property type="evidence" value="ECO:0007669"/>
    <property type="project" value="GOC"/>
</dbReference>
<keyword evidence="1" id="KW-0963">Cytoplasm</keyword>
<dbReference type="InterPro" id="IPR018357">
    <property type="entry name" value="Hexapep_transf_CS"/>
</dbReference>
<evidence type="ECO:0000313" key="11">
    <source>
        <dbReference type="Proteomes" id="UP000318995"/>
    </source>
</evidence>
<dbReference type="PANTHER" id="PTHR43480">
    <property type="entry name" value="ACYL-[ACYL-CARRIER-PROTEIN]--UDP-N-ACETYLGLUCOSAMINE O-ACYLTRANSFERASE"/>
    <property type="match status" value="1"/>
</dbReference>